<name>A0ABU7LJP3_9NOCA</name>
<dbReference type="PANTHER" id="PTHR33418:SF1">
    <property type="entry name" value="HELICASE-ASSOCIATED DOMAIN-CONTAINING PROTEIN"/>
    <property type="match status" value="1"/>
</dbReference>
<comment type="caution">
    <text evidence="2">The sequence shown here is derived from an EMBL/GenBank/DDBJ whole genome shotgun (WGS) entry which is preliminary data.</text>
</comment>
<organism evidence="2 3">
    <name type="scientific">Rhodococcus artemisiae</name>
    <dbReference type="NCBI Taxonomy" id="714159"/>
    <lineage>
        <taxon>Bacteria</taxon>
        <taxon>Bacillati</taxon>
        <taxon>Actinomycetota</taxon>
        <taxon>Actinomycetes</taxon>
        <taxon>Mycobacteriales</taxon>
        <taxon>Nocardiaceae</taxon>
        <taxon>Rhodococcus</taxon>
    </lineage>
</organism>
<dbReference type="InterPro" id="IPR005114">
    <property type="entry name" value="Helicase_assoc"/>
</dbReference>
<dbReference type="Proteomes" id="UP001336020">
    <property type="component" value="Unassembled WGS sequence"/>
</dbReference>
<protein>
    <submittedName>
        <fullName evidence="2">Helicase associated domain-containing protein</fullName>
    </submittedName>
</protein>
<dbReference type="Gene3D" id="6.10.140.530">
    <property type="match status" value="4"/>
</dbReference>
<evidence type="ECO:0000313" key="3">
    <source>
        <dbReference type="Proteomes" id="UP001336020"/>
    </source>
</evidence>
<reference evidence="2 3" key="1">
    <citation type="submission" date="2023-07" db="EMBL/GenBank/DDBJ databases">
        <authorList>
            <person name="Girao M."/>
            <person name="Carvalho M.F."/>
        </authorList>
    </citation>
    <scope>NUCLEOTIDE SEQUENCE [LARGE SCALE GENOMIC DNA]</scope>
    <source>
        <strain evidence="2 3">YIM65754</strain>
    </source>
</reference>
<gene>
    <name evidence="2" type="ORF">Q7514_30070</name>
</gene>
<dbReference type="Pfam" id="PF03457">
    <property type="entry name" value="HA"/>
    <property type="match status" value="4"/>
</dbReference>
<feature type="domain" description="Helicase-associated" evidence="1">
    <location>
        <begin position="2"/>
        <end position="62"/>
    </location>
</feature>
<keyword evidence="3" id="KW-1185">Reference proteome</keyword>
<feature type="domain" description="Helicase-associated" evidence="1">
    <location>
        <begin position="278"/>
        <end position="339"/>
    </location>
</feature>
<dbReference type="RefSeq" id="WP_330136924.1">
    <property type="nucleotide sequence ID" value="NZ_JAUTXY010000022.1"/>
</dbReference>
<dbReference type="EMBL" id="JAUTXY010000022">
    <property type="protein sequence ID" value="MEE2061779.1"/>
    <property type="molecule type" value="Genomic_DNA"/>
</dbReference>
<feature type="domain" description="Helicase-associated" evidence="1">
    <location>
        <begin position="138"/>
        <end position="200"/>
    </location>
</feature>
<evidence type="ECO:0000259" key="1">
    <source>
        <dbReference type="Pfam" id="PF03457"/>
    </source>
</evidence>
<accession>A0ABU7LJP3</accession>
<sequence length="349" mass="40017">MDRWDAGHAALRRYIEARRSADPPRSVHVGGFPLGAWVSQIRADYWDATLDPDKIAVLEALPGWSWGPTLPTSWRAWYLAWTECSAETDLCDNYLEQCEPPLEQWARLQRDAFAAGTLHPYRTALLRELSFWVWDPGEHRWHHGLTLLTGYAAEHGTADIPRSLRTSDGFALGQWVNRCREDLRSGRLAEHRIGALEALPGWRWGGADGSWRTGMAALRRFVDKNGHASPGQHYVDADGLRLGLWVAHRRKEFRAGRLTPDKVTELESLPGWMWNPMQQRWEQGMAALEAYRAAHGHTRVPRAEVLDGYPVGEWVHTRRQQYQRHTLPAERIAELEALPGWQWRIRPGP</sequence>
<dbReference type="PANTHER" id="PTHR33418">
    <property type="entry name" value="HELICASE-ASSOCIATED"/>
    <property type="match status" value="1"/>
</dbReference>
<evidence type="ECO:0000313" key="2">
    <source>
        <dbReference type="EMBL" id="MEE2061779.1"/>
    </source>
</evidence>
<proteinExistence type="predicted"/>
<feature type="domain" description="Helicase-associated" evidence="1">
    <location>
        <begin position="208"/>
        <end position="270"/>
    </location>
</feature>